<protein>
    <recommendedName>
        <fullName evidence="2">Telomere length regulation protein conserved domain-containing protein</fullName>
    </recommendedName>
</protein>
<dbReference type="GO" id="GO:0051083">
    <property type="term" value="P:'de novo' cotranslational protein folding"/>
    <property type="evidence" value="ECO:0007669"/>
    <property type="project" value="TreeGrafter"/>
</dbReference>
<dbReference type="GO" id="GO:0042162">
    <property type="term" value="F:telomeric DNA binding"/>
    <property type="evidence" value="ECO:0007669"/>
    <property type="project" value="TreeGrafter"/>
</dbReference>
<evidence type="ECO:0000313" key="3">
    <source>
        <dbReference type="EMBL" id="EDK47303.1"/>
    </source>
</evidence>
<dbReference type="STRING" id="379508.A5E795"/>
<gene>
    <name evidence="3" type="ORF">LELG_05484</name>
</gene>
<dbReference type="GeneID" id="5230416"/>
<dbReference type="Pfam" id="PF10193">
    <property type="entry name" value="Telomere_reg-2"/>
    <property type="match status" value="1"/>
</dbReference>
<organism evidence="3 4">
    <name type="scientific">Lodderomyces elongisporus (strain ATCC 11503 / CBS 2605 / JCM 1781 / NBRC 1676 / NRRL YB-4239)</name>
    <name type="common">Yeast</name>
    <name type="synonym">Saccharomyces elongisporus</name>
    <dbReference type="NCBI Taxonomy" id="379508"/>
    <lineage>
        <taxon>Eukaryota</taxon>
        <taxon>Fungi</taxon>
        <taxon>Dikarya</taxon>
        <taxon>Ascomycota</taxon>
        <taxon>Saccharomycotina</taxon>
        <taxon>Pichiomycetes</taxon>
        <taxon>Debaryomycetaceae</taxon>
        <taxon>Candida/Lodderomyces clade</taxon>
        <taxon>Lodderomyces</taxon>
    </lineage>
</organism>
<dbReference type="InParanoid" id="A5E795"/>
<dbReference type="InterPro" id="IPR019337">
    <property type="entry name" value="Telomere_length_regulation_dom"/>
</dbReference>
<dbReference type="FunCoup" id="A5E795">
    <property type="interactions" value="19"/>
</dbReference>
<sequence>MNKDVEILKNHPSVDELQDILERNRDNVTFAYVNTILNFTIPEIYTISTSSNLLEDNSLNTAIQNVFYSSLIGFGNLVNKISTLNRDMKSKELTQLYLDILQKVVDEGLIPQLVSNAKSQSELEEINKLIFKGRVLSVVNEVSVLQHIEIVNEHLSSTKGYATYLAKSLVQLYINESATDKLGISNNRDNKTLESFIHSILKLGKIPFITFFNVFFQEPYWDYFVATFRGMRTFQKKSYVKSFFVEYLPESRLITLSKNLPALYQILQSLFAEVLFNDDAIIELIISTCDKNLVQLGAMILNSSSNSSLEKRMLKQLLIWSDTAYIKTEPITYQETRTYFLLTMMSYMKLKDSQFVKALLKHKRFLEGVSNRLQSHSNNAKSLAILLADKVCKLNGEKQIFESANINNPYSNLLERNTPPMDNHISFAVAWSIIRGENQVEEQNTLIEVDNSTSTTEASTNSAALASQEVNDLENLPQKPKIPNPIYIKDLLTYLSKDTKNPNAYDFRRKALVYGPSLLKQKSQRGNEVEFFAEDLITQLIALDNYFNDSDFDDLKLQNMIAVIVTTPKVTFHLFNLLLNGDYSLQQRITILSAAGLAARELRGFKDDIEDVRKSAAVNTNSGSSTITNTVTNITTKTVAQMLPPQLHEKYMQLETLTNSATEQAKIPQFHKIIATNFYFPLLNVWYEAGTIDIGHYLPIFISHYIKTLLIFIHCAYPSATQLNDMCKEYLTLSCTVIKNLNIDEIQVVQSVILGILLVFDVLDSLYIVQNYTDDLGLISQWLQSSWEMINDEDVKSAAAKLLLTILDMAKKYERTMLYQDGFY</sequence>
<dbReference type="GO" id="GO:0005829">
    <property type="term" value="C:cytosol"/>
    <property type="evidence" value="ECO:0007669"/>
    <property type="project" value="TreeGrafter"/>
</dbReference>
<reference evidence="3 4" key="1">
    <citation type="journal article" date="2009" name="Nature">
        <title>Evolution of pathogenicity and sexual reproduction in eight Candida genomes.</title>
        <authorList>
            <person name="Butler G."/>
            <person name="Rasmussen M.D."/>
            <person name="Lin M.F."/>
            <person name="Santos M.A."/>
            <person name="Sakthikumar S."/>
            <person name="Munro C.A."/>
            <person name="Rheinbay E."/>
            <person name="Grabherr M."/>
            <person name="Forche A."/>
            <person name="Reedy J.L."/>
            <person name="Agrafioti I."/>
            <person name="Arnaud M.B."/>
            <person name="Bates S."/>
            <person name="Brown A.J."/>
            <person name="Brunke S."/>
            <person name="Costanzo M.C."/>
            <person name="Fitzpatrick D.A."/>
            <person name="de Groot P.W."/>
            <person name="Harris D."/>
            <person name="Hoyer L.L."/>
            <person name="Hube B."/>
            <person name="Klis F.M."/>
            <person name="Kodira C."/>
            <person name="Lennard N."/>
            <person name="Logue M.E."/>
            <person name="Martin R."/>
            <person name="Neiman A.M."/>
            <person name="Nikolaou E."/>
            <person name="Quail M.A."/>
            <person name="Quinn J."/>
            <person name="Santos M.C."/>
            <person name="Schmitzberger F.F."/>
            <person name="Sherlock G."/>
            <person name="Shah P."/>
            <person name="Silverstein K.A."/>
            <person name="Skrzypek M.S."/>
            <person name="Soll D."/>
            <person name="Staggs R."/>
            <person name="Stansfield I."/>
            <person name="Stumpf M.P."/>
            <person name="Sudbery P.E."/>
            <person name="Srikantha T."/>
            <person name="Zeng Q."/>
            <person name="Berman J."/>
            <person name="Berriman M."/>
            <person name="Heitman J."/>
            <person name="Gow N.A."/>
            <person name="Lorenz M.C."/>
            <person name="Birren B.W."/>
            <person name="Kellis M."/>
            <person name="Cuomo C.A."/>
        </authorList>
    </citation>
    <scope>NUCLEOTIDE SEQUENCE [LARGE SCALE GENOMIC DNA]</scope>
    <source>
        <strain evidence="4">ATCC 11503 / BCRC 21390 / CBS 2605 / JCM 1781 / NBRC 1676 / NRRL YB-4239</strain>
    </source>
</reference>
<proteinExistence type="inferred from homology"/>
<dbReference type="OrthoDB" id="10258062at2759"/>
<dbReference type="InterPro" id="IPR051970">
    <property type="entry name" value="TEL2_Regulation"/>
</dbReference>
<dbReference type="PANTHER" id="PTHR15830:SF10">
    <property type="entry name" value="TELOMERE LENGTH REGULATION PROTEIN TEL2 HOMOLOG"/>
    <property type="match status" value="1"/>
</dbReference>
<dbReference type="EMBL" id="CH981533">
    <property type="protein sequence ID" value="EDK47303.1"/>
    <property type="molecule type" value="Genomic_DNA"/>
</dbReference>
<dbReference type="AlphaFoldDB" id="A5E795"/>
<dbReference type="Proteomes" id="UP000001996">
    <property type="component" value="Unassembled WGS sequence"/>
</dbReference>
<evidence type="ECO:0000256" key="1">
    <source>
        <dbReference type="ARBA" id="ARBA00006133"/>
    </source>
</evidence>
<dbReference type="KEGG" id="lel:PVL30_005025"/>
<dbReference type="InterPro" id="IPR038528">
    <property type="entry name" value="TEL2_C_sf"/>
</dbReference>
<dbReference type="Gene3D" id="1.25.40.720">
    <property type="entry name" value="Telomere length regulation protein 2, C-terminal domain"/>
    <property type="match status" value="1"/>
</dbReference>
<evidence type="ECO:0000259" key="2">
    <source>
        <dbReference type="Pfam" id="PF10193"/>
    </source>
</evidence>
<keyword evidence="4" id="KW-1185">Reference proteome</keyword>
<dbReference type="eggNOG" id="KOG4346">
    <property type="taxonomic scope" value="Eukaryota"/>
</dbReference>
<dbReference type="PANTHER" id="PTHR15830">
    <property type="entry name" value="TELOMERE LENGTH REGULATION PROTEIN TEL2 FAMILY MEMBER"/>
    <property type="match status" value="1"/>
</dbReference>
<name>A5E795_LODEL</name>
<evidence type="ECO:0000313" key="4">
    <source>
        <dbReference type="Proteomes" id="UP000001996"/>
    </source>
</evidence>
<dbReference type="GO" id="GO:0051879">
    <property type="term" value="F:Hsp90 protein binding"/>
    <property type="evidence" value="ECO:0007669"/>
    <property type="project" value="TreeGrafter"/>
</dbReference>
<dbReference type="OMA" id="FPLLNVW"/>
<comment type="similarity">
    <text evidence="1">Belongs to the TEL2 family.</text>
</comment>
<accession>A5E795</accession>
<dbReference type="VEuPathDB" id="FungiDB:LELG_05484"/>
<feature type="domain" description="Telomere length regulation protein conserved" evidence="2">
    <location>
        <begin position="485"/>
        <end position="599"/>
    </location>
</feature>
<dbReference type="HOGENOM" id="CLU_017275_0_0_1"/>